<dbReference type="Proteomes" id="UP001501940">
    <property type="component" value="Chromosome 11"/>
</dbReference>
<reference evidence="1" key="3">
    <citation type="submission" date="2025-09" db="UniProtKB">
        <authorList>
            <consortium name="Ensembl"/>
        </authorList>
    </citation>
    <scope>IDENTIFICATION</scope>
</reference>
<proteinExistence type="predicted"/>
<evidence type="ECO:0000313" key="2">
    <source>
        <dbReference type="Proteomes" id="UP001501940"/>
    </source>
</evidence>
<evidence type="ECO:0000313" key="1">
    <source>
        <dbReference type="Ensembl" id="ENSAOCP00000062197.1"/>
    </source>
</evidence>
<keyword evidence="2" id="KW-1185">Reference proteome</keyword>
<reference evidence="1" key="2">
    <citation type="submission" date="2025-08" db="UniProtKB">
        <authorList>
            <consortium name="Ensembl"/>
        </authorList>
    </citation>
    <scope>IDENTIFICATION</scope>
</reference>
<protein>
    <submittedName>
        <fullName evidence="1">Uncharacterized protein</fullName>
    </submittedName>
</protein>
<dbReference type="Ensembl" id="ENSAOCT00000056213.1">
    <property type="protein sequence ID" value="ENSAOCP00000062197.1"/>
    <property type="gene ID" value="ENSAOCG00000027472.1"/>
</dbReference>
<sequence length="108" mass="12132">MSGVQLHCCTSFLQALKMNSEPGSESMENTRLLHAKMKLTLHFLRNGTDTSRSLTCRVYMSRQMTSQGAVRQSSGSMRWLNLGFVKNSCCAKGLSVDKIVDKVDKWIK</sequence>
<accession>A0AAQ5ZBG1</accession>
<dbReference type="GeneTree" id="ENSGT01120000277989"/>
<name>A0AAQ5ZBG1_AMPOC</name>
<reference evidence="1 2" key="1">
    <citation type="submission" date="2022-01" db="EMBL/GenBank/DDBJ databases">
        <title>A chromosome-scale genome assembly of the false clownfish, Amphiprion ocellaris.</title>
        <authorList>
            <person name="Ryu T."/>
        </authorList>
    </citation>
    <scope>NUCLEOTIDE SEQUENCE [LARGE SCALE GENOMIC DNA]</scope>
</reference>
<dbReference type="AlphaFoldDB" id="A0AAQ5ZBG1"/>
<organism evidence="1 2">
    <name type="scientific">Amphiprion ocellaris</name>
    <name type="common">Clown anemonefish</name>
    <dbReference type="NCBI Taxonomy" id="80972"/>
    <lineage>
        <taxon>Eukaryota</taxon>
        <taxon>Metazoa</taxon>
        <taxon>Chordata</taxon>
        <taxon>Craniata</taxon>
        <taxon>Vertebrata</taxon>
        <taxon>Euteleostomi</taxon>
        <taxon>Actinopterygii</taxon>
        <taxon>Neopterygii</taxon>
        <taxon>Teleostei</taxon>
        <taxon>Neoteleostei</taxon>
        <taxon>Acanthomorphata</taxon>
        <taxon>Ovalentaria</taxon>
        <taxon>Pomacentridae</taxon>
        <taxon>Amphiprion</taxon>
    </lineage>
</organism>